<feature type="active site" description="Proton donor" evidence="13">
    <location>
        <position position="100"/>
    </location>
</feature>
<comment type="cofactor">
    <cofactor evidence="1 12 14">
        <name>FMN</name>
        <dbReference type="ChEBI" id="CHEBI:58210"/>
    </cofactor>
</comment>
<dbReference type="Gene3D" id="3.20.20.70">
    <property type="entry name" value="Aldolase class I"/>
    <property type="match status" value="1"/>
</dbReference>
<keyword evidence="7" id="KW-0521">NADP</keyword>
<evidence type="ECO:0000256" key="10">
    <source>
        <dbReference type="ARBA" id="ARBA00048205"/>
    </source>
</evidence>
<evidence type="ECO:0000256" key="2">
    <source>
        <dbReference type="ARBA" id="ARBA00002790"/>
    </source>
</evidence>
<evidence type="ECO:0000256" key="8">
    <source>
        <dbReference type="ARBA" id="ARBA00022884"/>
    </source>
</evidence>
<dbReference type="InterPro" id="IPR035587">
    <property type="entry name" value="DUS-like_FMN-bd"/>
</dbReference>
<evidence type="ECO:0000259" key="15">
    <source>
        <dbReference type="Pfam" id="PF01207"/>
    </source>
</evidence>
<dbReference type="OrthoDB" id="9764501at2"/>
<evidence type="ECO:0000256" key="6">
    <source>
        <dbReference type="ARBA" id="ARBA00022694"/>
    </source>
</evidence>
<dbReference type="Pfam" id="PF01207">
    <property type="entry name" value="Dus"/>
    <property type="match status" value="1"/>
</dbReference>
<keyword evidence="5 12" id="KW-0288">FMN</keyword>
<feature type="domain" description="DUS-like FMN-binding" evidence="15">
    <location>
        <begin position="14"/>
        <end position="313"/>
    </location>
</feature>
<dbReference type="InterPro" id="IPR024036">
    <property type="entry name" value="tRNA-dHydroUridine_Synthase_C"/>
</dbReference>
<dbReference type="RefSeq" id="WP_092871245.1">
    <property type="nucleotide sequence ID" value="NZ_FOJY01000005.1"/>
</dbReference>
<feature type="binding site" evidence="14">
    <location>
        <begin position="224"/>
        <end position="225"/>
    </location>
    <ligand>
        <name>FMN</name>
        <dbReference type="ChEBI" id="CHEBI:58210"/>
    </ligand>
</feature>
<proteinExistence type="inferred from homology"/>
<feature type="binding site" evidence="14">
    <location>
        <position position="139"/>
    </location>
    <ligand>
        <name>FMN</name>
        <dbReference type="ChEBI" id="CHEBI:58210"/>
    </ligand>
</feature>
<keyword evidence="17" id="KW-1185">Reference proteome</keyword>
<dbReference type="PANTHER" id="PTHR45846:SF1">
    <property type="entry name" value="TRNA-DIHYDROURIDINE(47) SYNTHASE [NAD(P)(+)]-LIKE"/>
    <property type="match status" value="1"/>
</dbReference>
<evidence type="ECO:0000256" key="1">
    <source>
        <dbReference type="ARBA" id="ARBA00001917"/>
    </source>
</evidence>
<comment type="catalytic activity">
    <reaction evidence="10">
        <text>a 5,6-dihydrouridine in tRNA + NADP(+) = a uridine in tRNA + NADPH + H(+)</text>
        <dbReference type="Rhea" id="RHEA:23624"/>
        <dbReference type="Rhea" id="RHEA-COMP:13339"/>
        <dbReference type="Rhea" id="RHEA-COMP:13887"/>
        <dbReference type="ChEBI" id="CHEBI:15378"/>
        <dbReference type="ChEBI" id="CHEBI:57783"/>
        <dbReference type="ChEBI" id="CHEBI:58349"/>
        <dbReference type="ChEBI" id="CHEBI:65315"/>
        <dbReference type="ChEBI" id="CHEBI:74443"/>
    </reaction>
</comment>
<comment type="catalytic activity">
    <reaction evidence="11">
        <text>a 5,6-dihydrouridine in tRNA + NAD(+) = a uridine in tRNA + NADH + H(+)</text>
        <dbReference type="Rhea" id="RHEA:54452"/>
        <dbReference type="Rhea" id="RHEA-COMP:13339"/>
        <dbReference type="Rhea" id="RHEA-COMP:13887"/>
        <dbReference type="ChEBI" id="CHEBI:15378"/>
        <dbReference type="ChEBI" id="CHEBI:57540"/>
        <dbReference type="ChEBI" id="CHEBI:57945"/>
        <dbReference type="ChEBI" id="CHEBI:65315"/>
        <dbReference type="ChEBI" id="CHEBI:74443"/>
    </reaction>
</comment>
<evidence type="ECO:0000256" key="12">
    <source>
        <dbReference type="PIRNR" id="PIRNR006621"/>
    </source>
</evidence>
<feature type="binding site" evidence="14">
    <location>
        <position position="169"/>
    </location>
    <ligand>
        <name>FMN</name>
        <dbReference type="ChEBI" id="CHEBI:58210"/>
    </ligand>
</feature>
<comment type="similarity">
    <text evidence="12">Belongs to the dus family.</text>
</comment>
<evidence type="ECO:0000256" key="11">
    <source>
        <dbReference type="ARBA" id="ARBA00048802"/>
    </source>
</evidence>
<dbReference type="InterPro" id="IPR018517">
    <property type="entry name" value="tRNA_hU_synthase_CS"/>
</dbReference>
<dbReference type="InterPro" id="IPR001269">
    <property type="entry name" value="DUS_fam"/>
</dbReference>
<keyword evidence="8" id="KW-0694">RNA-binding</keyword>
<dbReference type="InterPro" id="IPR004652">
    <property type="entry name" value="DusB-like"/>
</dbReference>
<dbReference type="Gene3D" id="1.10.1200.80">
    <property type="entry name" value="Putative flavin oxidoreducatase, domain 2"/>
    <property type="match status" value="1"/>
</dbReference>
<dbReference type="PROSITE" id="PS01136">
    <property type="entry name" value="UPF0034"/>
    <property type="match status" value="1"/>
</dbReference>
<dbReference type="PIRSF" id="PIRSF006621">
    <property type="entry name" value="Dus"/>
    <property type="match status" value="1"/>
</dbReference>
<dbReference type="GO" id="GO:0000049">
    <property type="term" value="F:tRNA binding"/>
    <property type="evidence" value="ECO:0007669"/>
    <property type="project" value="UniProtKB-KW"/>
</dbReference>
<dbReference type="STRING" id="1120918.SAMN05216249_105126"/>
<keyword evidence="3" id="KW-0820">tRNA-binding</keyword>
<feature type="binding site" evidence="14">
    <location>
        <begin position="16"/>
        <end position="18"/>
    </location>
    <ligand>
        <name>FMN</name>
        <dbReference type="ChEBI" id="CHEBI:58210"/>
    </ligand>
</feature>
<evidence type="ECO:0000256" key="7">
    <source>
        <dbReference type="ARBA" id="ARBA00022857"/>
    </source>
</evidence>
<sequence>MKIGNVKLKNNVVLGPMAGVTDLPFRRLCHEFGAGLVCSEMISAKAIFYKNKGTKELLNISKDEHPVSLQLFGSDPDIVSEMALQIEELPFDILDFNMGCPVPKVVNNSEGSALMKNPELAYKIVKETVKKIKKPMTVKIRTGFDKESINCLEVAKMLEDAGASALCLHGRTREQYYSGEADWEMIAKVKDAISIPLIGNGDINSPQKAKKMLDETGCDGVMVGRSARGNPWIFKRINAYLENNELIPPPDMDEICDMIIRHSKMLCEYKGEYIGVREMRKHTGWYTAGLYGATALRRQINKIESLNELIEMIEKFKV</sequence>
<reference evidence="16 17" key="1">
    <citation type="submission" date="2016-10" db="EMBL/GenBank/DDBJ databases">
        <authorList>
            <person name="de Groot N.N."/>
        </authorList>
    </citation>
    <scope>NUCLEOTIDE SEQUENCE [LARGE SCALE GENOMIC DNA]</scope>
    <source>
        <strain evidence="16 17">DSM 5522</strain>
    </source>
</reference>
<evidence type="ECO:0000313" key="16">
    <source>
        <dbReference type="EMBL" id="SFA94641.1"/>
    </source>
</evidence>
<dbReference type="EMBL" id="FOJY01000005">
    <property type="protein sequence ID" value="SFA94641.1"/>
    <property type="molecule type" value="Genomic_DNA"/>
</dbReference>
<dbReference type="GO" id="GO:0017150">
    <property type="term" value="F:tRNA dihydrouridine synthase activity"/>
    <property type="evidence" value="ECO:0007669"/>
    <property type="project" value="InterPro"/>
</dbReference>
<dbReference type="PANTHER" id="PTHR45846">
    <property type="entry name" value="TRNA-DIHYDROURIDINE(47) SYNTHASE [NAD(P)(+)]-LIKE"/>
    <property type="match status" value="1"/>
</dbReference>
<dbReference type="EC" id="1.3.1.-" evidence="12"/>
<evidence type="ECO:0000256" key="3">
    <source>
        <dbReference type="ARBA" id="ARBA00022555"/>
    </source>
</evidence>
<dbReference type="Proteomes" id="UP000198838">
    <property type="component" value="Unassembled WGS sequence"/>
</dbReference>
<dbReference type="InterPro" id="IPR013785">
    <property type="entry name" value="Aldolase_TIM"/>
</dbReference>
<evidence type="ECO:0000256" key="9">
    <source>
        <dbReference type="ARBA" id="ARBA00023002"/>
    </source>
</evidence>
<accession>A0A1I0X161</accession>
<dbReference type="AlphaFoldDB" id="A0A1I0X161"/>
<dbReference type="GO" id="GO:0050660">
    <property type="term" value="F:flavin adenine dinucleotide binding"/>
    <property type="evidence" value="ECO:0007669"/>
    <property type="project" value="InterPro"/>
</dbReference>
<keyword evidence="4 12" id="KW-0285">Flavoprotein</keyword>
<gene>
    <name evidence="16" type="ORF">SAMN05216249_105126</name>
</gene>
<keyword evidence="9 12" id="KW-0560">Oxidoreductase</keyword>
<keyword evidence="6 12" id="KW-0819">tRNA processing</keyword>
<evidence type="ECO:0000313" key="17">
    <source>
        <dbReference type="Proteomes" id="UP000198838"/>
    </source>
</evidence>
<organism evidence="16 17">
    <name type="scientific">Acetitomaculum ruminis DSM 5522</name>
    <dbReference type="NCBI Taxonomy" id="1120918"/>
    <lineage>
        <taxon>Bacteria</taxon>
        <taxon>Bacillati</taxon>
        <taxon>Bacillota</taxon>
        <taxon>Clostridia</taxon>
        <taxon>Lachnospirales</taxon>
        <taxon>Lachnospiraceae</taxon>
        <taxon>Acetitomaculum</taxon>
    </lineage>
</organism>
<comment type="function">
    <text evidence="2 12">Catalyzes the synthesis of 5,6-dihydrouridine (D), a modified base found in the D-loop of most tRNAs, via the reduction of the C5-C6 double bond in target uridines.</text>
</comment>
<evidence type="ECO:0000256" key="13">
    <source>
        <dbReference type="PIRSR" id="PIRSR006621-1"/>
    </source>
</evidence>
<feature type="binding site" evidence="14">
    <location>
        <position position="70"/>
    </location>
    <ligand>
        <name>FMN</name>
        <dbReference type="ChEBI" id="CHEBI:58210"/>
    </ligand>
</feature>
<dbReference type="NCBIfam" id="TIGR00737">
    <property type="entry name" value="nifR3_yhdG"/>
    <property type="match status" value="1"/>
</dbReference>
<keyword evidence="14" id="KW-0547">Nucleotide-binding</keyword>
<dbReference type="CDD" id="cd02801">
    <property type="entry name" value="DUS_like_FMN"/>
    <property type="match status" value="1"/>
</dbReference>
<protein>
    <recommendedName>
        <fullName evidence="12">tRNA-dihydrouridine synthase</fullName>
        <ecNumber evidence="12">1.3.1.-</ecNumber>
    </recommendedName>
</protein>
<dbReference type="SUPFAM" id="SSF51395">
    <property type="entry name" value="FMN-linked oxidoreductases"/>
    <property type="match status" value="1"/>
</dbReference>
<evidence type="ECO:0000256" key="5">
    <source>
        <dbReference type="ARBA" id="ARBA00022643"/>
    </source>
</evidence>
<name>A0A1I0X161_9FIRM</name>
<evidence type="ECO:0000256" key="14">
    <source>
        <dbReference type="PIRSR" id="PIRSR006621-2"/>
    </source>
</evidence>
<evidence type="ECO:0000256" key="4">
    <source>
        <dbReference type="ARBA" id="ARBA00022630"/>
    </source>
</evidence>